<dbReference type="NCBIfam" id="TIGR01494">
    <property type="entry name" value="ATPase_P-type"/>
    <property type="match status" value="2"/>
</dbReference>
<feature type="transmembrane region" description="Helical" evidence="10">
    <location>
        <begin position="1102"/>
        <end position="1127"/>
    </location>
</feature>
<dbReference type="InterPro" id="IPR044492">
    <property type="entry name" value="P_typ_ATPase_HD_dom"/>
</dbReference>
<dbReference type="Proteomes" id="UP000233524">
    <property type="component" value="Unassembled WGS sequence"/>
</dbReference>
<feature type="transmembrane region" description="Helical" evidence="10">
    <location>
        <begin position="435"/>
        <end position="456"/>
    </location>
</feature>
<evidence type="ECO:0000313" key="14">
    <source>
        <dbReference type="Proteomes" id="UP000233524"/>
    </source>
</evidence>
<comment type="subcellular location">
    <subcellularLocation>
        <location evidence="1">Membrane</location>
        <topology evidence="1">Multi-pass membrane protein</topology>
    </subcellularLocation>
</comment>
<keyword evidence="14" id="KW-1185">Reference proteome</keyword>
<dbReference type="Pfam" id="PF00702">
    <property type="entry name" value="Hydrolase"/>
    <property type="match status" value="1"/>
</dbReference>
<dbReference type="SFLD" id="SFLDS00003">
    <property type="entry name" value="Haloacid_Dehalogenase"/>
    <property type="match status" value="1"/>
</dbReference>
<dbReference type="FunFam" id="2.70.150.10:FF:000068">
    <property type="entry name" value="Copper resistance-associated P-type ATPase"/>
    <property type="match status" value="1"/>
</dbReference>
<dbReference type="GO" id="GO:0016887">
    <property type="term" value="F:ATP hydrolysis activity"/>
    <property type="evidence" value="ECO:0007669"/>
    <property type="project" value="InterPro"/>
</dbReference>
<dbReference type="Gene3D" id="3.40.1110.10">
    <property type="entry name" value="Calcium-transporting ATPase, cytoplasmic domain N"/>
    <property type="match status" value="1"/>
</dbReference>
<keyword evidence="9 10" id="KW-0472">Membrane</keyword>
<dbReference type="GO" id="GO:0005524">
    <property type="term" value="F:ATP binding"/>
    <property type="evidence" value="ECO:0007669"/>
    <property type="project" value="UniProtKB-UniRule"/>
</dbReference>
<name>A0A2N3NGA1_9PEZI</name>
<dbReference type="OrthoDB" id="432719at2759"/>
<feature type="transmembrane region" description="Helical" evidence="10">
    <location>
        <begin position="717"/>
        <end position="743"/>
    </location>
</feature>
<evidence type="ECO:0000256" key="8">
    <source>
        <dbReference type="ARBA" id="ARBA00022989"/>
    </source>
</evidence>
<dbReference type="SFLD" id="SFLDF00027">
    <property type="entry name" value="p-type_atpase"/>
    <property type="match status" value="1"/>
</dbReference>
<feature type="transmembrane region" description="Helical" evidence="10">
    <location>
        <begin position="393"/>
        <end position="415"/>
    </location>
</feature>
<evidence type="ECO:0000256" key="5">
    <source>
        <dbReference type="ARBA" id="ARBA00022741"/>
    </source>
</evidence>
<evidence type="ECO:0000256" key="9">
    <source>
        <dbReference type="ARBA" id="ARBA00023136"/>
    </source>
</evidence>
<dbReference type="Gene3D" id="3.40.50.1000">
    <property type="entry name" value="HAD superfamily/HAD-like"/>
    <property type="match status" value="1"/>
</dbReference>
<dbReference type="SUPFAM" id="SSF55008">
    <property type="entry name" value="HMA, heavy metal-associated domain"/>
    <property type="match status" value="2"/>
</dbReference>
<keyword evidence="4 10" id="KW-0479">Metal-binding</keyword>
<dbReference type="Pfam" id="PF00122">
    <property type="entry name" value="E1-E2_ATPase"/>
    <property type="match status" value="1"/>
</dbReference>
<feature type="transmembrane region" description="Helical" evidence="10">
    <location>
        <begin position="678"/>
        <end position="697"/>
    </location>
</feature>
<dbReference type="Gene3D" id="3.30.70.100">
    <property type="match status" value="2"/>
</dbReference>
<evidence type="ECO:0000313" key="13">
    <source>
        <dbReference type="EMBL" id="PKS11427.1"/>
    </source>
</evidence>
<dbReference type="PANTHER" id="PTHR43520:SF32">
    <property type="entry name" value="COPPER RESISTANCE P-TYPE ATPASE (EUROFUNG)"/>
    <property type="match status" value="1"/>
</dbReference>
<feature type="transmembrane region" description="Helical" evidence="10">
    <location>
        <begin position="519"/>
        <end position="537"/>
    </location>
</feature>
<dbReference type="Gene3D" id="2.70.150.10">
    <property type="entry name" value="Calcium-transporting ATPase, cytoplasmic transduction domain A"/>
    <property type="match status" value="1"/>
</dbReference>
<dbReference type="Pfam" id="PF00403">
    <property type="entry name" value="HMA"/>
    <property type="match status" value="1"/>
</dbReference>
<gene>
    <name evidence="13" type="ORF">jhhlp_003190</name>
</gene>
<proteinExistence type="inferred from homology"/>
<evidence type="ECO:0000256" key="2">
    <source>
        <dbReference type="ARBA" id="ARBA00006024"/>
    </source>
</evidence>
<comment type="caution">
    <text evidence="13">The sequence shown here is derived from an EMBL/GenBank/DDBJ whole genome shotgun (WGS) entry which is preliminary data.</text>
</comment>
<keyword evidence="6 10" id="KW-0067">ATP-binding</keyword>
<feature type="domain" description="HMA" evidence="12">
    <location>
        <begin position="15"/>
        <end position="84"/>
    </location>
</feature>
<dbReference type="PROSITE" id="PS50846">
    <property type="entry name" value="HMA_2"/>
    <property type="match status" value="2"/>
</dbReference>
<dbReference type="PROSITE" id="PS00154">
    <property type="entry name" value="ATPASE_E1_E2"/>
    <property type="match status" value="1"/>
</dbReference>
<protein>
    <recommendedName>
        <fullName evidence="12">HMA domain-containing protein</fullName>
    </recommendedName>
</protein>
<keyword evidence="7" id="KW-1278">Translocase</keyword>
<feature type="transmembrane region" description="Helical" evidence="10">
    <location>
        <begin position="486"/>
        <end position="507"/>
    </location>
</feature>
<evidence type="ECO:0000256" key="11">
    <source>
        <dbReference type="SAM" id="MobiDB-lite"/>
    </source>
</evidence>
<dbReference type="InterPro" id="IPR008250">
    <property type="entry name" value="ATPase_P-typ_transduc_dom_A_sf"/>
</dbReference>
<dbReference type="PANTHER" id="PTHR43520">
    <property type="entry name" value="ATP7, ISOFORM B"/>
    <property type="match status" value="1"/>
</dbReference>
<dbReference type="AlphaFoldDB" id="A0A2N3NGA1"/>
<dbReference type="InParanoid" id="A0A2N3NGA1"/>
<dbReference type="EMBL" id="NLAX01000008">
    <property type="protein sequence ID" value="PKS11427.1"/>
    <property type="molecule type" value="Genomic_DNA"/>
</dbReference>
<evidence type="ECO:0000256" key="3">
    <source>
        <dbReference type="ARBA" id="ARBA00022692"/>
    </source>
</evidence>
<reference evidence="13 14" key="1">
    <citation type="journal article" date="2017" name="G3 (Bethesda)">
        <title>First Draft Genome Sequence of the Pathogenic Fungus Lomentospora prolificans (Formerly Scedosporium prolificans).</title>
        <authorList>
            <person name="Luo R."/>
            <person name="Zimin A."/>
            <person name="Workman R."/>
            <person name="Fan Y."/>
            <person name="Pertea G."/>
            <person name="Grossman N."/>
            <person name="Wear M.P."/>
            <person name="Jia B."/>
            <person name="Miller H."/>
            <person name="Casadevall A."/>
            <person name="Timp W."/>
            <person name="Zhang S.X."/>
            <person name="Salzberg S.L."/>
        </authorList>
    </citation>
    <scope>NUCLEOTIDE SEQUENCE [LARGE SCALE GENOMIC DNA]</scope>
    <source>
        <strain evidence="13 14">JHH-5317</strain>
    </source>
</reference>
<keyword evidence="3 10" id="KW-0812">Transmembrane</keyword>
<dbReference type="GO" id="GO:0016020">
    <property type="term" value="C:membrane"/>
    <property type="evidence" value="ECO:0007669"/>
    <property type="project" value="UniProtKB-SubCell"/>
</dbReference>
<dbReference type="InterPro" id="IPR027256">
    <property type="entry name" value="P-typ_ATPase_IB"/>
</dbReference>
<keyword evidence="5 10" id="KW-0547">Nucleotide-binding</keyword>
<dbReference type="NCBIfam" id="TIGR01525">
    <property type="entry name" value="ATPase-IB_hvy"/>
    <property type="match status" value="1"/>
</dbReference>
<dbReference type="InterPro" id="IPR036412">
    <property type="entry name" value="HAD-like_sf"/>
</dbReference>
<feature type="transmembrane region" description="Helical" evidence="10">
    <location>
        <begin position="1069"/>
        <end position="1090"/>
    </location>
</feature>
<dbReference type="STRING" id="41688.A0A2N3NGA1"/>
<dbReference type="VEuPathDB" id="FungiDB:jhhlp_003190"/>
<sequence>MAPAPKSFPPEGAHVTTSYLLANLHCPSCVSSIKDVLRETCGPDIFWVSPNIVTSVVTVEHKPTARASVTNMTRALEDVGFEVEAVTTTAPVDAAVQRHLLLNTTADQGSNSAETSRNLEEGRGIMDGWLWNRSPKRLPGHVQAAKDRAHLQNCEQCRREGQICGKVENGLRPSSALKKETETGSSRISTLTSGRPSVSELESVAVAGDGPVWRATFAVGGMTCAVCVNTITEELNKVPWISKVVVNLVSNSATVDFVEEGRAADIAENIEDLGYEATLDQVVNLEKKQETREERTVEIRVDGLFCQQCPDRLSASLDGFQKKLKIVTPATLQSPIVKISYVPDAPNFTIRHILSAIEAADPSFKASIYHPPTLEERSKIIRRRHQMQLMRRLILTFIVAIPTFIIGIVYMSLIPHDDPVAHFFMKPWTSGLSRMQVSLCILATITYFFGADVFHVRSFKEVRAMWKPGSRTPIIRRFTTFGSMNMLISLGTTVAYFSSVIQMIYAAASNPHHFEGKDVYFDTVVFLTLFILGGRLIESYSKSKTGDAVDMLRKLKPNAAVLVEKTKEMEHDSTVDVDKLEIGDFVRVPSGASPPGDGVVVKGESKFDESSLTGEARLVPKALGDEVFAGTVNKQSPILIQITGVGGTSMLDQIVNIVQEGQTKRAPMEQIADTMTSYFVPVITLFAIITWVVWIAVGYTGAVPDDVATDESWVAFALQFAIAVFVVACPCGLALAAPTAIFVGGGLAARNGILVKGGGEAFEKASKIDCVVFDKTGTLTRGGEPKITDAVIYPDIETVDDDEALQLLAALKAVEDNSSHPIAKAIAAYCASRSTERVTVDDLEEVPGKGMKATYHMGDATKPWNMLVGNEGLMREFDVAISENVGRLLQRWSNEAKSIALVATKAPGAESTWRLGAALSISDNIRPEAISIIRMLKESGKQVWMISGDNALTAKAVARLVGIDEANVIAGVLPSEKADKITYLQKTLKQRAGRKGEESTTKRALVAMVGDGINDSPALTMADVGIAIGSGSDIAISSADFVLVKSDLRSVVTLIDLSRAVFRRIMFNFGWACIFNLCAVPVAAGVLYPIRTGGGERIKLDPVWAALAMALSSISVVLSSLALRWGIPGVGFRARKFKVPGEETT</sequence>
<dbReference type="CDD" id="cd02094">
    <property type="entry name" value="P-type_ATPase_Cu-like"/>
    <property type="match status" value="1"/>
</dbReference>
<dbReference type="CDD" id="cd00371">
    <property type="entry name" value="HMA"/>
    <property type="match status" value="2"/>
</dbReference>
<dbReference type="InterPro" id="IPR023298">
    <property type="entry name" value="ATPase_P-typ_TM_dom_sf"/>
</dbReference>
<feature type="domain" description="HMA" evidence="12">
    <location>
        <begin position="213"/>
        <end position="278"/>
    </location>
</feature>
<feature type="region of interest" description="Disordered" evidence="11">
    <location>
        <begin position="175"/>
        <end position="194"/>
    </location>
</feature>
<dbReference type="InterPro" id="IPR036163">
    <property type="entry name" value="HMA_dom_sf"/>
</dbReference>
<dbReference type="InterPro" id="IPR001757">
    <property type="entry name" value="P_typ_ATPase"/>
</dbReference>
<dbReference type="FunFam" id="3.30.70.100:FF:000043">
    <property type="entry name" value="Copper-transporting ATPase 2"/>
    <property type="match status" value="1"/>
</dbReference>
<evidence type="ECO:0000259" key="12">
    <source>
        <dbReference type="PROSITE" id="PS50846"/>
    </source>
</evidence>
<accession>A0A2N3NGA1</accession>
<keyword evidence="8 10" id="KW-1133">Transmembrane helix</keyword>
<dbReference type="InterPro" id="IPR006121">
    <property type="entry name" value="HMA_dom"/>
</dbReference>
<dbReference type="SUPFAM" id="SSF56784">
    <property type="entry name" value="HAD-like"/>
    <property type="match status" value="1"/>
</dbReference>
<feature type="compositionally biased region" description="Polar residues" evidence="11">
    <location>
        <begin position="183"/>
        <end position="194"/>
    </location>
</feature>
<dbReference type="InterPro" id="IPR018303">
    <property type="entry name" value="ATPase_P-typ_P_site"/>
</dbReference>
<organism evidence="13 14">
    <name type="scientific">Lomentospora prolificans</name>
    <dbReference type="NCBI Taxonomy" id="41688"/>
    <lineage>
        <taxon>Eukaryota</taxon>
        <taxon>Fungi</taxon>
        <taxon>Dikarya</taxon>
        <taxon>Ascomycota</taxon>
        <taxon>Pezizomycotina</taxon>
        <taxon>Sordariomycetes</taxon>
        <taxon>Hypocreomycetidae</taxon>
        <taxon>Microascales</taxon>
        <taxon>Microascaceae</taxon>
        <taxon>Lomentospora</taxon>
    </lineage>
</organism>
<dbReference type="SUPFAM" id="SSF81665">
    <property type="entry name" value="Calcium ATPase, transmembrane domain M"/>
    <property type="match status" value="1"/>
</dbReference>
<dbReference type="InterPro" id="IPR059000">
    <property type="entry name" value="ATPase_P-type_domA"/>
</dbReference>
<evidence type="ECO:0000256" key="4">
    <source>
        <dbReference type="ARBA" id="ARBA00022723"/>
    </source>
</evidence>
<dbReference type="SUPFAM" id="SSF81653">
    <property type="entry name" value="Calcium ATPase, transduction domain A"/>
    <property type="match status" value="1"/>
</dbReference>
<evidence type="ECO:0000256" key="10">
    <source>
        <dbReference type="RuleBase" id="RU362081"/>
    </source>
</evidence>
<evidence type="ECO:0000256" key="7">
    <source>
        <dbReference type="ARBA" id="ARBA00022967"/>
    </source>
</evidence>
<dbReference type="InterPro" id="IPR023214">
    <property type="entry name" value="HAD_sf"/>
</dbReference>
<comment type="similarity">
    <text evidence="2 10">Belongs to the cation transport ATPase (P-type) (TC 3.A.3) family. Type IB subfamily.</text>
</comment>
<dbReference type="InterPro" id="IPR023299">
    <property type="entry name" value="ATPase_P-typ_cyto_dom_N"/>
</dbReference>
<dbReference type="GO" id="GO:0043682">
    <property type="term" value="F:P-type divalent copper transporter activity"/>
    <property type="evidence" value="ECO:0007669"/>
    <property type="project" value="TreeGrafter"/>
</dbReference>
<dbReference type="GO" id="GO:0005507">
    <property type="term" value="F:copper ion binding"/>
    <property type="evidence" value="ECO:0007669"/>
    <property type="project" value="TreeGrafter"/>
</dbReference>
<dbReference type="SFLD" id="SFLDG00002">
    <property type="entry name" value="C1.7:_P-type_atpase_like"/>
    <property type="match status" value="1"/>
</dbReference>
<dbReference type="PRINTS" id="PR00119">
    <property type="entry name" value="CATATPASE"/>
</dbReference>
<dbReference type="GO" id="GO:0055070">
    <property type="term" value="P:copper ion homeostasis"/>
    <property type="evidence" value="ECO:0007669"/>
    <property type="project" value="TreeGrafter"/>
</dbReference>
<evidence type="ECO:0000256" key="1">
    <source>
        <dbReference type="ARBA" id="ARBA00004141"/>
    </source>
</evidence>
<evidence type="ECO:0000256" key="6">
    <source>
        <dbReference type="ARBA" id="ARBA00022840"/>
    </source>
</evidence>